<dbReference type="RefSeq" id="WP_013178919.1">
    <property type="nucleotide sequence ID" value="NC_014221.1"/>
</dbReference>
<evidence type="ECO:0000313" key="3">
    <source>
        <dbReference type="Proteomes" id="UP000000379"/>
    </source>
</evidence>
<dbReference type="Proteomes" id="UP000000379">
    <property type="component" value="Chromosome"/>
</dbReference>
<gene>
    <name evidence="2" type="ordered locus">Trad_2448</name>
</gene>
<keyword evidence="3" id="KW-1185">Reference proteome</keyword>
<dbReference type="EMBL" id="CP002049">
    <property type="protein sequence ID" value="ADI15557.1"/>
    <property type="molecule type" value="Genomic_DNA"/>
</dbReference>
<accession>D7CT94</accession>
<dbReference type="Pfam" id="PF03009">
    <property type="entry name" value="GDPD"/>
    <property type="match status" value="1"/>
</dbReference>
<name>D7CT94_TRURR</name>
<dbReference type="InterPro" id="IPR017946">
    <property type="entry name" value="PLC-like_Pdiesterase_TIM-brl"/>
</dbReference>
<sequence>MYAALLLMTLAVWALLWFPRPLPGVTRAPPLLIGHRGVRGGLPENSVAAFERALEAGLDGLETDVQCALGGEIVLVHDTALPDGRKVAELHPDDLEAAIPTLATLGELFAVARRYPGVLINLELKTQSWRTQGLERRTVHAVRASGLAGQTLISSFNPLSLLRVRLRAPELRVALLYAPDGPRGLRSNASALLWARLLHCDALHPHHSLVTPALVRAAARARVPLNVWTVNVAERVGELVRLNVNGLMADDPEALQDAVGHAGSR</sequence>
<dbReference type="InterPro" id="IPR030395">
    <property type="entry name" value="GP_PDE_dom"/>
</dbReference>
<proteinExistence type="predicted"/>
<dbReference type="HOGENOM" id="CLU_030006_3_5_0"/>
<protein>
    <submittedName>
        <fullName evidence="2">Glycerophosphoryl diester phosphodiesterase</fullName>
    </submittedName>
</protein>
<dbReference type="GO" id="GO:0008081">
    <property type="term" value="F:phosphoric diester hydrolase activity"/>
    <property type="evidence" value="ECO:0007669"/>
    <property type="project" value="InterPro"/>
</dbReference>
<evidence type="ECO:0000313" key="2">
    <source>
        <dbReference type="EMBL" id="ADI15557.1"/>
    </source>
</evidence>
<evidence type="ECO:0000259" key="1">
    <source>
        <dbReference type="PROSITE" id="PS51704"/>
    </source>
</evidence>
<dbReference type="PANTHER" id="PTHR46211:SF1">
    <property type="entry name" value="GLYCEROPHOSPHODIESTER PHOSPHODIESTERASE, CYTOPLASMIC"/>
    <property type="match status" value="1"/>
</dbReference>
<dbReference type="GO" id="GO:0006629">
    <property type="term" value="P:lipid metabolic process"/>
    <property type="evidence" value="ECO:0007669"/>
    <property type="project" value="InterPro"/>
</dbReference>
<dbReference type="KEGG" id="tra:Trad_2448"/>
<dbReference type="SUPFAM" id="SSF51695">
    <property type="entry name" value="PLC-like phosphodiesterases"/>
    <property type="match status" value="1"/>
</dbReference>
<dbReference type="AlphaFoldDB" id="D7CT94"/>
<dbReference type="CDD" id="cd08556">
    <property type="entry name" value="GDPD"/>
    <property type="match status" value="1"/>
</dbReference>
<dbReference type="Gene3D" id="3.20.20.190">
    <property type="entry name" value="Phosphatidylinositol (PI) phosphodiesterase"/>
    <property type="match status" value="1"/>
</dbReference>
<dbReference type="PANTHER" id="PTHR46211">
    <property type="entry name" value="GLYCEROPHOSPHORYL DIESTER PHOSPHODIESTERASE"/>
    <property type="match status" value="1"/>
</dbReference>
<reference evidence="3" key="1">
    <citation type="submission" date="2010-05" db="EMBL/GenBank/DDBJ databases">
        <title>The complete genome of Truepera radiovictris DSM 17093.</title>
        <authorList>
            <consortium name="US DOE Joint Genome Institute (JGI-PGF)"/>
            <person name="Lucas S."/>
            <person name="Copeland A."/>
            <person name="Lapidus A."/>
            <person name="Glavina del Rio T."/>
            <person name="Dalin E."/>
            <person name="Tice H."/>
            <person name="Bruce D."/>
            <person name="Goodwin L."/>
            <person name="Pitluck S."/>
            <person name="Kyrpides N."/>
            <person name="Mavromatis K."/>
            <person name="Ovchinnikova G."/>
            <person name="Munk A.C."/>
            <person name="Detter J.C."/>
            <person name="Han C."/>
            <person name="Tapia R."/>
            <person name="Land M."/>
            <person name="Hauser L."/>
            <person name="Markowitz V."/>
            <person name="Cheng J.-F."/>
            <person name="Hugenholtz P."/>
            <person name="Woyke T."/>
            <person name="Wu D."/>
            <person name="Tindall B."/>
            <person name="Pomrenke H.G."/>
            <person name="Brambilla E."/>
            <person name="Klenk H.-P."/>
            <person name="Eisen J.A."/>
        </authorList>
    </citation>
    <scope>NUCLEOTIDE SEQUENCE [LARGE SCALE GENOMIC DNA]</scope>
    <source>
        <strain evidence="3">DSM 17093 / CIP 108686 / LMG 22925 / RQ-24</strain>
    </source>
</reference>
<feature type="domain" description="GP-PDE" evidence="1">
    <location>
        <begin position="30"/>
        <end position="259"/>
    </location>
</feature>
<dbReference type="eggNOG" id="COG0584">
    <property type="taxonomic scope" value="Bacteria"/>
</dbReference>
<organism evidence="2 3">
    <name type="scientific">Truepera radiovictrix (strain DSM 17093 / CIP 108686 / LMG 22925 / RQ-24)</name>
    <dbReference type="NCBI Taxonomy" id="649638"/>
    <lineage>
        <taxon>Bacteria</taxon>
        <taxon>Thermotogati</taxon>
        <taxon>Deinococcota</taxon>
        <taxon>Deinococci</taxon>
        <taxon>Trueperales</taxon>
        <taxon>Trueperaceae</taxon>
        <taxon>Truepera</taxon>
    </lineage>
</organism>
<reference evidence="2 3" key="2">
    <citation type="journal article" date="2011" name="Stand. Genomic Sci.">
        <title>Complete genome sequence of Truepera radiovictrix type strain (RQ-24).</title>
        <authorList>
            <person name="Ivanova N."/>
            <person name="Rohde C."/>
            <person name="Munk C."/>
            <person name="Nolan M."/>
            <person name="Lucas S."/>
            <person name="Del Rio T.G."/>
            <person name="Tice H."/>
            <person name="Deshpande S."/>
            <person name="Cheng J.F."/>
            <person name="Tapia R."/>
            <person name="Han C."/>
            <person name="Goodwin L."/>
            <person name="Pitluck S."/>
            <person name="Liolios K."/>
            <person name="Mavromatis K."/>
            <person name="Mikhailova N."/>
            <person name="Pati A."/>
            <person name="Chen A."/>
            <person name="Palaniappan K."/>
            <person name="Land M."/>
            <person name="Hauser L."/>
            <person name="Chang Y.J."/>
            <person name="Jeffries C.D."/>
            <person name="Brambilla E."/>
            <person name="Rohde M."/>
            <person name="Goker M."/>
            <person name="Tindall B.J."/>
            <person name="Woyke T."/>
            <person name="Bristow J."/>
            <person name="Eisen J.A."/>
            <person name="Markowitz V."/>
            <person name="Hugenholtz P."/>
            <person name="Kyrpides N.C."/>
            <person name="Klenk H.P."/>
            <person name="Lapidus A."/>
        </authorList>
    </citation>
    <scope>NUCLEOTIDE SEQUENCE [LARGE SCALE GENOMIC DNA]</scope>
    <source>
        <strain evidence="3">DSM 17093 / CIP 108686 / LMG 22925 / RQ-24</strain>
    </source>
</reference>
<dbReference type="STRING" id="649638.Trad_2448"/>
<dbReference type="PROSITE" id="PS51704">
    <property type="entry name" value="GP_PDE"/>
    <property type="match status" value="1"/>
</dbReference>
<dbReference type="OrthoDB" id="9776255at2"/>